<dbReference type="PANTHER" id="PTHR30558">
    <property type="entry name" value="EXBD MEMBRANE COMPONENT OF PMF-DRIVEN MACROMOLECULE IMPORT SYSTEM"/>
    <property type="match status" value="1"/>
</dbReference>
<dbReference type="PANTHER" id="PTHR30558:SF7">
    <property type="entry name" value="TOL-PAL SYSTEM PROTEIN TOLR"/>
    <property type="match status" value="1"/>
</dbReference>
<keyword evidence="7" id="KW-0653">Protein transport</keyword>
<evidence type="ECO:0000256" key="4">
    <source>
        <dbReference type="ARBA" id="ARBA00022692"/>
    </source>
</evidence>
<name>A0A956RMB1_UNCEI</name>
<dbReference type="EMBL" id="JAGQHR010000012">
    <property type="protein sequence ID" value="MCA9726236.1"/>
    <property type="molecule type" value="Genomic_DNA"/>
</dbReference>
<evidence type="ECO:0000256" key="1">
    <source>
        <dbReference type="ARBA" id="ARBA00004162"/>
    </source>
</evidence>
<keyword evidence="6 8" id="KW-0472">Membrane</keyword>
<dbReference type="GO" id="GO:0015031">
    <property type="term" value="P:protein transport"/>
    <property type="evidence" value="ECO:0007669"/>
    <property type="project" value="UniProtKB-KW"/>
</dbReference>
<evidence type="ECO:0000256" key="5">
    <source>
        <dbReference type="ARBA" id="ARBA00022989"/>
    </source>
</evidence>
<evidence type="ECO:0000313" key="9">
    <source>
        <dbReference type="EMBL" id="MCA9726236.1"/>
    </source>
</evidence>
<evidence type="ECO:0000256" key="8">
    <source>
        <dbReference type="SAM" id="Phobius"/>
    </source>
</evidence>
<organism evidence="9 10">
    <name type="scientific">Eiseniibacteriota bacterium</name>
    <dbReference type="NCBI Taxonomy" id="2212470"/>
    <lineage>
        <taxon>Bacteria</taxon>
        <taxon>Candidatus Eiseniibacteriota</taxon>
    </lineage>
</organism>
<sequence>MRSRKNKRFRKIVEADLEILPLMNLFVVLIPMLLLSAVFLEIAVVRMDLPSDEADANPAEESLDLAVRIETGRYVIQGRALRETEVERDGERDRDALTDALRDLASTYPENKAVRIVSHASTQYEEIIRVMDASRDAGMPLVSLQSAGE</sequence>
<dbReference type="Pfam" id="PF02472">
    <property type="entry name" value="ExbD"/>
    <property type="match status" value="1"/>
</dbReference>
<proteinExistence type="inferred from homology"/>
<dbReference type="GO" id="GO:0005886">
    <property type="term" value="C:plasma membrane"/>
    <property type="evidence" value="ECO:0007669"/>
    <property type="project" value="UniProtKB-SubCell"/>
</dbReference>
<dbReference type="InterPro" id="IPR003400">
    <property type="entry name" value="ExbD"/>
</dbReference>
<keyword evidence="3" id="KW-1003">Cell membrane</keyword>
<dbReference type="Proteomes" id="UP000697710">
    <property type="component" value="Unassembled WGS sequence"/>
</dbReference>
<evidence type="ECO:0000256" key="3">
    <source>
        <dbReference type="ARBA" id="ARBA00022475"/>
    </source>
</evidence>
<keyword evidence="4 7" id="KW-0812">Transmembrane</keyword>
<keyword evidence="5 8" id="KW-1133">Transmembrane helix</keyword>
<dbReference type="Gene3D" id="3.30.420.270">
    <property type="match status" value="1"/>
</dbReference>
<comment type="similarity">
    <text evidence="2 7">Belongs to the ExbD/TolR family.</text>
</comment>
<dbReference type="GO" id="GO:0022857">
    <property type="term" value="F:transmembrane transporter activity"/>
    <property type="evidence" value="ECO:0007669"/>
    <property type="project" value="InterPro"/>
</dbReference>
<accession>A0A956RMB1</accession>
<reference evidence="9" key="2">
    <citation type="journal article" date="2021" name="Microbiome">
        <title>Successional dynamics and alternative stable states in a saline activated sludge microbial community over 9 years.</title>
        <authorList>
            <person name="Wang Y."/>
            <person name="Ye J."/>
            <person name="Ju F."/>
            <person name="Liu L."/>
            <person name="Boyd J.A."/>
            <person name="Deng Y."/>
            <person name="Parks D.H."/>
            <person name="Jiang X."/>
            <person name="Yin X."/>
            <person name="Woodcroft B.J."/>
            <person name="Tyson G.W."/>
            <person name="Hugenholtz P."/>
            <person name="Polz M.F."/>
            <person name="Zhang T."/>
        </authorList>
    </citation>
    <scope>NUCLEOTIDE SEQUENCE</scope>
    <source>
        <strain evidence="9">HKST-UBA01</strain>
    </source>
</reference>
<evidence type="ECO:0000313" key="10">
    <source>
        <dbReference type="Proteomes" id="UP000697710"/>
    </source>
</evidence>
<protein>
    <submittedName>
        <fullName evidence="9">Biopolymer transporter ExbD</fullName>
    </submittedName>
</protein>
<comment type="caution">
    <text evidence="9">The sequence shown here is derived from an EMBL/GenBank/DDBJ whole genome shotgun (WGS) entry which is preliminary data.</text>
</comment>
<evidence type="ECO:0000256" key="2">
    <source>
        <dbReference type="ARBA" id="ARBA00005811"/>
    </source>
</evidence>
<gene>
    <name evidence="9" type="ORF">KC729_01030</name>
</gene>
<dbReference type="AlphaFoldDB" id="A0A956RMB1"/>
<evidence type="ECO:0000256" key="7">
    <source>
        <dbReference type="RuleBase" id="RU003879"/>
    </source>
</evidence>
<reference evidence="9" key="1">
    <citation type="submission" date="2020-04" db="EMBL/GenBank/DDBJ databases">
        <authorList>
            <person name="Zhang T."/>
        </authorList>
    </citation>
    <scope>NUCLEOTIDE SEQUENCE</scope>
    <source>
        <strain evidence="9">HKST-UBA01</strain>
    </source>
</reference>
<keyword evidence="7" id="KW-0813">Transport</keyword>
<comment type="subcellular location">
    <subcellularLocation>
        <location evidence="1">Cell membrane</location>
        <topology evidence="1">Single-pass membrane protein</topology>
    </subcellularLocation>
    <subcellularLocation>
        <location evidence="7">Cell membrane</location>
        <topology evidence="7">Single-pass type II membrane protein</topology>
    </subcellularLocation>
</comment>
<evidence type="ECO:0000256" key="6">
    <source>
        <dbReference type="ARBA" id="ARBA00023136"/>
    </source>
</evidence>
<feature type="transmembrane region" description="Helical" evidence="8">
    <location>
        <begin position="21"/>
        <end position="40"/>
    </location>
</feature>